<evidence type="ECO:0000256" key="11">
    <source>
        <dbReference type="HAMAP-Rule" id="MF_00276"/>
    </source>
</evidence>
<dbReference type="PIRSF" id="PIRSF001296">
    <property type="entry name" value="K_ATPase_KdpC"/>
    <property type="match status" value="1"/>
</dbReference>
<evidence type="ECO:0000256" key="10">
    <source>
        <dbReference type="ARBA" id="ARBA00023136"/>
    </source>
</evidence>
<evidence type="ECO:0000256" key="6">
    <source>
        <dbReference type="ARBA" id="ARBA00022840"/>
    </source>
</evidence>
<keyword evidence="1 11" id="KW-0813">Transport</keyword>
<keyword evidence="2 11" id="KW-1003">Cell membrane</keyword>
<evidence type="ECO:0000256" key="9">
    <source>
        <dbReference type="ARBA" id="ARBA00023065"/>
    </source>
</evidence>
<dbReference type="AlphaFoldDB" id="A0A418WR23"/>
<evidence type="ECO:0000256" key="2">
    <source>
        <dbReference type="ARBA" id="ARBA00022475"/>
    </source>
</evidence>
<evidence type="ECO:0000256" key="5">
    <source>
        <dbReference type="ARBA" id="ARBA00022741"/>
    </source>
</evidence>
<dbReference type="PANTHER" id="PTHR30042">
    <property type="entry name" value="POTASSIUM-TRANSPORTING ATPASE C CHAIN"/>
    <property type="match status" value="1"/>
</dbReference>
<dbReference type="GO" id="GO:0005886">
    <property type="term" value="C:plasma membrane"/>
    <property type="evidence" value="ECO:0007669"/>
    <property type="project" value="UniProtKB-SubCell"/>
</dbReference>
<comment type="subcellular location">
    <subcellularLocation>
        <location evidence="11">Cell membrane</location>
        <topology evidence="11">Single-pass membrane protein</topology>
    </subcellularLocation>
</comment>
<keyword evidence="3 11" id="KW-0633">Potassium transport</keyword>
<dbReference type="Pfam" id="PF02669">
    <property type="entry name" value="KdpC"/>
    <property type="match status" value="1"/>
</dbReference>
<reference evidence="12 13" key="1">
    <citation type="submission" date="2018-09" db="EMBL/GenBank/DDBJ databases">
        <authorList>
            <person name="Zhu H."/>
        </authorList>
    </citation>
    <scope>NUCLEOTIDE SEQUENCE [LARGE SCALE GENOMIC DNA]</scope>
    <source>
        <strain evidence="12 13">K2R01-6</strain>
    </source>
</reference>
<dbReference type="Proteomes" id="UP000286100">
    <property type="component" value="Unassembled WGS sequence"/>
</dbReference>
<dbReference type="GO" id="GO:0005524">
    <property type="term" value="F:ATP binding"/>
    <property type="evidence" value="ECO:0007669"/>
    <property type="project" value="UniProtKB-UniRule"/>
</dbReference>
<comment type="subunit">
    <text evidence="11">The system is composed of three essential subunits: KdpA, KdpB and KdpC.</text>
</comment>
<comment type="caution">
    <text evidence="12">The sequence shown here is derived from an EMBL/GenBank/DDBJ whole genome shotgun (WGS) entry which is preliminary data.</text>
</comment>
<evidence type="ECO:0000256" key="4">
    <source>
        <dbReference type="ARBA" id="ARBA00022692"/>
    </source>
</evidence>
<dbReference type="RefSeq" id="WP_119760026.1">
    <property type="nucleotide sequence ID" value="NZ_QYUM01000002.1"/>
</dbReference>
<gene>
    <name evidence="11 12" type="primary">kdpC</name>
    <name evidence="12" type="ORF">D3876_05000</name>
</gene>
<proteinExistence type="inferred from homology"/>
<organism evidence="12 13">
    <name type="scientific">Sphingomonas cavernae</name>
    <dbReference type="NCBI Taxonomy" id="2320861"/>
    <lineage>
        <taxon>Bacteria</taxon>
        <taxon>Pseudomonadati</taxon>
        <taxon>Pseudomonadota</taxon>
        <taxon>Alphaproteobacteria</taxon>
        <taxon>Sphingomonadales</taxon>
        <taxon>Sphingomonadaceae</taxon>
        <taxon>Sphingomonas</taxon>
    </lineage>
</organism>
<accession>A0A418WR23</accession>
<keyword evidence="10 11" id="KW-0472">Membrane</keyword>
<protein>
    <recommendedName>
        <fullName evidence="11">Potassium-transporting ATPase KdpC subunit</fullName>
    </recommendedName>
    <alternativeName>
        <fullName evidence="11">ATP phosphohydrolase [potassium-transporting] C chain</fullName>
    </alternativeName>
    <alternativeName>
        <fullName evidence="11">Potassium-binding and translocating subunit C</fullName>
    </alternativeName>
    <alternativeName>
        <fullName evidence="11">Potassium-translocating ATPase C chain</fullName>
    </alternativeName>
</protein>
<keyword evidence="6 11" id="KW-0067">ATP-binding</keyword>
<dbReference type="PANTHER" id="PTHR30042:SF2">
    <property type="entry name" value="POTASSIUM-TRANSPORTING ATPASE KDPC SUBUNIT"/>
    <property type="match status" value="1"/>
</dbReference>
<evidence type="ECO:0000313" key="13">
    <source>
        <dbReference type="Proteomes" id="UP000286100"/>
    </source>
</evidence>
<dbReference type="GO" id="GO:0008556">
    <property type="term" value="F:P-type potassium transmembrane transporter activity"/>
    <property type="evidence" value="ECO:0007669"/>
    <property type="project" value="InterPro"/>
</dbReference>
<evidence type="ECO:0000256" key="7">
    <source>
        <dbReference type="ARBA" id="ARBA00022958"/>
    </source>
</evidence>
<dbReference type="NCBIfam" id="TIGR00681">
    <property type="entry name" value="kdpC"/>
    <property type="match status" value="1"/>
</dbReference>
<evidence type="ECO:0000313" key="12">
    <source>
        <dbReference type="EMBL" id="RJF93661.1"/>
    </source>
</evidence>
<evidence type="ECO:0000256" key="8">
    <source>
        <dbReference type="ARBA" id="ARBA00022989"/>
    </source>
</evidence>
<dbReference type="OrthoDB" id="9788285at2"/>
<dbReference type="InterPro" id="IPR003820">
    <property type="entry name" value="KdpC"/>
</dbReference>
<dbReference type="HAMAP" id="MF_00276">
    <property type="entry name" value="KdpC"/>
    <property type="match status" value="1"/>
</dbReference>
<keyword evidence="13" id="KW-1185">Reference proteome</keyword>
<comment type="function">
    <text evidence="11">Part of the high-affinity ATP-driven potassium transport (or Kdp) system, which catalyzes the hydrolysis of ATP coupled with the electrogenic transport of potassium into the cytoplasm. This subunit acts as a catalytic chaperone that increases the ATP-binding affinity of the ATP-hydrolyzing subunit KdpB by the formation of a transient KdpB/KdpC/ATP ternary complex.</text>
</comment>
<dbReference type="EMBL" id="QYUM01000002">
    <property type="protein sequence ID" value="RJF93661.1"/>
    <property type="molecule type" value="Genomic_DNA"/>
</dbReference>
<keyword evidence="8 11" id="KW-1133">Transmembrane helix</keyword>
<keyword evidence="9 11" id="KW-0406">Ion transport</keyword>
<name>A0A418WR23_9SPHN</name>
<comment type="similarity">
    <text evidence="11">Belongs to the KdpC family.</text>
</comment>
<keyword evidence="4 11" id="KW-0812">Transmembrane</keyword>
<keyword evidence="5 11" id="KW-0547">Nucleotide-binding</keyword>
<sequence>MGKDIATALRPAFALTILFALLLGLAYPLALTGIGQLIFPNQAGGSLIEENGKVIGSSVAGQAFTSERYFHTRPSAAGKGYDGLASSGSNLGPTSQALVDRVKTDVETRRGEGISGDLPADLVTASGSGLDPDISPEAALTQVPRVARVRGLTEDNVRALVERSIERPFLGFLGENRVNVLALNRQLDQLGANKPE</sequence>
<keyword evidence="7 11" id="KW-0630">Potassium</keyword>
<evidence type="ECO:0000256" key="1">
    <source>
        <dbReference type="ARBA" id="ARBA00022448"/>
    </source>
</evidence>
<evidence type="ECO:0000256" key="3">
    <source>
        <dbReference type="ARBA" id="ARBA00022538"/>
    </source>
</evidence>
<dbReference type="NCBIfam" id="NF001454">
    <property type="entry name" value="PRK00315.1"/>
    <property type="match status" value="1"/>
</dbReference>